<keyword evidence="17" id="KW-1133">Transmembrane helix</keyword>
<dbReference type="Proteomes" id="UP000245383">
    <property type="component" value="Unassembled WGS sequence"/>
</dbReference>
<evidence type="ECO:0000256" key="8">
    <source>
        <dbReference type="ARBA" id="ARBA00022723"/>
    </source>
</evidence>
<dbReference type="InterPro" id="IPR004529">
    <property type="entry name" value="Phe-tRNA-synth_IIc_asu"/>
</dbReference>
<evidence type="ECO:0000256" key="6">
    <source>
        <dbReference type="ARBA" id="ARBA00022490"/>
    </source>
</evidence>
<feature type="domain" description="Aminoacyl-transfer RNA synthetases class-II family profile" evidence="18">
    <location>
        <begin position="266"/>
        <end position="527"/>
    </location>
</feature>
<dbReference type="InterPro" id="IPR045864">
    <property type="entry name" value="aa-tRNA-synth_II/BPL/LPL"/>
</dbReference>
<dbReference type="InterPro" id="IPR040725">
    <property type="entry name" value="PheRS_DBD3"/>
</dbReference>
<keyword evidence="8" id="KW-0479">Metal-binding</keyword>
<evidence type="ECO:0000256" key="12">
    <source>
        <dbReference type="ARBA" id="ARBA00022917"/>
    </source>
</evidence>
<evidence type="ECO:0000256" key="11">
    <source>
        <dbReference type="ARBA" id="ARBA00022842"/>
    </source>
</evidence>
<evidence type="ECO:0000313" key="20">
    <source>
        <dbReference type="Proteomes" id="UP000245383"/>
    </source>
</evidence>
<dbReference type="InterPro" id="IPR002319">
    <property type="entry name" value="Phenylalanyl-tRNA_Synthase"/>
</dbReference>
<dbReference type="GO" id="GO:0000049">
    <property type="term" value="F:tRNA binding"/>
    <property type="evidence" value="ECO:0007669"/>
    <property type="project" value="InterPro"/>
</dbReference>
<keyword evidence="6" id="KW-0963">Cytoplasm</keyword>
<dbReference type="FunFam" id="1.10.10.2320:FF:000001">
    <property type="entry name" value="phenylalanine--tRNA ligase alpha subunit"/>
    <property type="match status" value="1"/>
</dbReference>
<dbReference type="Gene3D" id="3.30.930.10">
    <property type="entry name" value="Bira Bifunctional Protein, Domain 2"/>
    <property type="match status" value="1"/>
</dbReference>
<keyword evidence="17" id="KW-0812">Transmembrane</keyword>
<evidence type="ECO:0000256" key="10">
    <source>
        <dbReference type="ARBA" id="ARBA00022840"/>
    </source>
</evidence>
<dbReference type="Pfam" id="PF18553">
    <property type="entry name" value="PheRS_DBD3"/>
    <property type="match status" value="1"/>
</dbReference>
<comment type="similarity">
    <text evidence="3">Belongs to the class-II aminoacyl-tRNA synthetase family. Phe-tRNA synthetase alpha subunit type 2 subfamily.</text>
</comment>
<evidence type="ECO:0000256" key="1">
    <source>
        <dbReference type="ARBA" id="ARBA00001946"/>
    </source>
</evidence>
<dbReference type="STRING" id="133385.A0A2T9YPY7"/>
<evidence type="ECO:0000256" key="15">
    <source>
        <dbReference type="ARBA" id="ARBA00049255"/>
    </source>
</evidence>
<gene>
    <name evidence="19" type="ORF">BB561_002570</name>
</gene>
<keyword evidence="9" id="KW-0547">Nucleotide-binding</keyword>
<keyword evidence="7" id="KW-0436">Ligase</keyword>
<evidence type="ECO:0000256" key="7">
    <source>
        <dbReference type="ARBA" id="ARBA00022598"/>
    </source>
</evidence>
<dbReference type="AlphaFoldDB" id="A0A2T9YPY7"/>
<evidence type="ECO:0000256" key="5">
    <source>
        <dbReference type="ARBA" id="ARBA00012814"/>
    </source>
</evidence>
<dbReference type="Gene3D" id="1.10.10.2330">
    <property type="match status" value="1"/>
</dbReference>
<evidence type="ECO:0000256" key="9">
    <source>
        <dbReference type="ARBA" id="ARBA00022741"/>
    </source>
</evidence>
<dbReference type="PROSITE" id="PS50862">
    <property type="entry name" value="AA_TRNA_LIGASE_II"/>
    <property type="match status" value="1"/>
</dbReference>
<keyword evidence="17" id="KW-0472">Membrane</keyword>
<dbReference type="Gene3D" id="3.30.1370.240">
    <property type="match status" value="1"/>
</dbReference>
<keyword evidence="12" id="KW-0648">Protein biosynthesis</keyword>
<protein>
    <recommendedName>
        <fullName evidence="16">Probable phenylalanine--tRNA ligase alpha subunit</fullName>
        <ecNumber evidence="5">6.1.1.20</ecNumber>
    </recommendedName>
    <alternativeName>
        <fullName evidence="14">Phenylalanyl-tRNA synthetase alpha subunit</fullName>
    </alternativeName>
</protein>
<reference evidence="19 20" key="1">
    <citation type="journal article" date="2018" name="MBio">
        <title>Comparative Genomics Reveals the Core Gene Toolbox for the Fungus-Insect Symbiosis.</title>
        <authorList>
            <person name="Wang Y."/>
            <person name="Stata M."/>
            <person name="Wang W."/>
            <person name="Stajich J.E."/>
            <person name="White M.M."/>
            <person name="Moncalvo J.M."/>
        </authorList>
    </citation>
    <scope>NUCLEOTIDE SEQUENCE [LARGE SCALE GENOMIC DNA]</scope>
    <source>
        <strain evidence="19 20">SWE-8-4</strain>
    </source>
</reference>
<dbReference type="GO" id="GO:0005829">
    <property type="term" value="C:cytosol"/>
    <property type="evidence" value="ECO:0007669"/>
    <property type="project" value="TreeGrafter"/>
</dbReference>
<sequence>MQFGNRKADTDEKSKLFCKRFHLTHALLLLWFALIESFRLLSMATELQQNILLFLSQSGSIANTAALEDGKLDQQIVFSALKSLESRAFVEFSAIEQESWLLTEEGSQIMENGSHEVRVFNQVPEGEDGISIADLTSKLGAIAKIGQGKAFKNSWISKKGDRLIRTVSSVEDVTKTQLEEIKATGNHTDSSIIKELKRRKLIDKVKQISYSVTKGEKFSTSLEKQETDLTTEMIQSGSWKTANFKEYNFNAAGLPTKGGHFHPLLKVREEIQQAFFEMGFEEMATSNYVESSFWNFDALYIPQQHPAREAQDTFFIKDPAKATELPDFYKEVQKVHEEGGYGSIGYRYPWSYEESTRMVLRTHTTAVSGAILNTLSKMKPFESAKLFSIDRVFRNEAVDATHLAEFHQVEGVIAGRDISLGTLISFLDTFFGKMGIKKLQFKPAYNPYTEPSLEVFSWHEGFQKWVEIGNSGIFRPEMLRPLGLDPGVRVIGFGLSLERPTMIKYGIDNIRALVGHKIDLNMVENNPICRLDKTASSTAFEYAKIDD</sequence>
<comment type="subunit">
    <text evidence="4">Tetramer of two alpha and two beta subunits.</text>
</comment>
<dbReference type="Pfam" id="PF01409">
    <property type="entry name" value="tRNA-synt_2d"/>
    <property type="match status" value="1"/>
</dbReference>
<dbReference type="GO" id="GO:0004826">
    <property type="term" value="F:phenylalanine-tRNA ligase activity"/>
    <property type="evidence" value="ECO:0007669"/>
    <property type="project" value="UniProtKB-EC"/>
</dbReference>
<dbReference type="GO" id="GO:0006432">
    <property type="term" value="P:phenylalanyl-tRNA aminoacylation"/>
    <property type="evidence" value="ECO:0007669"/>
    <property type="project" value="InterPro"/>
</dbReference>
<dbReference type="PANTHER" id="PTHR11538">
    <property type="entry name" value="PHENYLALANYL-TRNA SYNTHETASE"/>
    <property type="match status" value="1"/>
</dbReference>
<evidence type="ECO:0000256" key="4">
    <source>
        <dbReference type="ARBA" id="ARBA00011209"/>
    </source>
</evidence>
<evidence type="ECO:0000313" key="19">
    <source>
        <dbReference type="EMBL" id="PVU94415.1"/>
    </source>
</evidence>
<evidence type="ECO:0000256" key="3">
    <source>
        <dbReference type="ARBA" id="ARBA00006703"/>
    </source>
</evidence>
<dbReference type="PANTHER" id="PTHR11538:SF40">
    <property type="entry name" value="PHENYLALANINE--TRNA LIGASE ALPHA SUBUNIT"/>
    <property type="match status" value="1"/>
</dbReference>
<evidence type="ECO:0000256" key="14">
    <source>
        <dbReference type="ARBA" id="ARBA00030612"/>
    </source>
</evidence>
<evidence type="ECO:0000256" key="13">
    <source>
        <dbReference type="ARBA" id="ARBA00023146"/>
    </source>
</evidence>
<keyword evidence="10" id="KW-0067">ATP-binding</keyword>
<evidence type="ECO:0000256" key="2">
    <source>
        <dbReference type="ARBA" id="ARBA00004496"/>
    </source>
</evidence>
<dbReference type="GO" id="GO:0005524">
    <property type="term" value="F:ATP binding"/>
    <property type="evidence" value="ECO:0007669"/>
    <property type="project" value="UniProtKB-KW"/>
</dbReference>
<dbReference type="OrthoDB" id="238316at2759"/>
<keyword evidence="20" id="KW-1185">Reference proteome</keyword>
<feature type="transmembrane region" description="Helical" evidence="17">
    <location>
        <begin position="21"/>
        <end position="41"/>
    </location>
</feature>
<dbReference type="NCBIfam" id="TIGR00468">
    <property type="entry name" value="pheS"/>
    <property type="match status" value="1"/>
</dbReference>
<evidence type="ECO:0000256" key="17">
    <source>
        <dbReference type="SAM" id="Phobius"/>
    </source>
</evidence>
<dbReference type="CDD" id="cd00496">
    <property type="entry name" value="PheRS_alpha_core"/>
    <property type="match status" value="1"/>
</dbReference>
<dbReference type="SUPFAM" id="SSF55681">
    <property type="entry name" value="Class II aaRS and biotin synthetases"/>
    <property type="match status" value="1"/>
</dbReference>
<comment type="subcellular location">
    <subcellularLocation>
        <location evidence="2">Cytoplasm</location>
    </subcellularLocation>
</comment>
<dbReference type="GO" id="GO:0046872">
    <property type="term" value="F:metal ion binding"/>
    <property type="evidence" value="ECO:0007669"/>
    <property type="project" value="UniProtKB-KW"/>
</dbReference>
<proteinExistence type="inferred from homology"/>
<keyword evidence="13" id="KW-0030">Aminoacyl-tRNA synthetase</keyword>
<keyword evidence="11" id="KW-0460">Magnesium</keyword>
<organism evidence="19 20">
    <name type="scientific">Smittium simulii</name>
    <dbReference type="NCBI Taxonomy" id="133385"/>
    <lineage>
        <taxon>Eukaryota</taxon>
        <taxon>Fungi</taxon>
        <taxon>Fungi incertae sedis</taxon>
        <taxon>Zoopagomycota</taxon>
        <taxon>Kickxellomycotina</taxon>
        <taxon>Harpellomycetes</taxon>
        <taxon>Harpellales</taxon>
        <taxon>Legeriomycetaceae</taxon>
        <taxon>Smittium</taxon>
    </lineage>
</organism>
<dbReference type="EMBL" id="MBFR01000092">
    <property type="protein sequence ID" value="PVU94415.1"/>
    <property type="molecule type" value="Genomic_DNA"/>
</dbReference>
<evidence type="ECO:0000256" key="16">
    <source>
        <dbReference type="ARBA" id="ARBA00071799"/>
    </source>
</evidence>
<comment type="cofactor">
    <cofactor evidence="1">
        <name>Mg(2+)</name>
        <dbReference type="ChEBI" id="CHEBI:18420"/>
    </cofactor>
</comment>
<dbReference type="FunFam" id="3.30.930.10:FF:000178">
    <property type="entry name" value="Phenylalanyl-tRNA synthetase subunit alpha"/>
    <property type="match status" value="1"/>
</dbReference>
<dbReference type="NCBIfam" id="NF003210">
    <property type="entry name" value="PRK04172.1"/>
    <property type="match status" value="1"/>
</dbReference>
<dbReference type="EC" id="6.1.1.20" evidence="5"/>
<name>A0A2T9YPY7_9FUNG</name>
<dbReference type="InterPro" id="IPR006195">
    <property type="entry name" value="aa-tRNA-synth_II"/>
</dbReference>
<comment type="caution">
    <text evidence="19">The sequence shown here is derived from an EMBL/GenBank/DDBJ whole genome shotgun (WGS) entry which is preliminary data.</text>
</comment>
<evidence type="ECO:0000259" key="18">
    <source>
        <dbReference type="PROSITE" id="PS50862"/>
    </source>
</evidence>
<dbReference type="Gene3D" id="1.10.10.2320">
    <property type="match status" value="1"/>
</dbReference>
<dbReference type="GO" id="GO:0009328">
    <property type="term" value="C:phenylalanine-tRNA ligase complex"/>
    <property type="evidence" value="ECO:0007669"/>
    <property type="project" value="TreeGrafter"/>
</dbReference>
<accession>A0A2T9YPY7</accession>
<dbReference type="FunFam" id="1.10.10.2330:FF:000002">
    <property type="entry name" value="Phenylalanyl-tRNA synthetase alpha chain"/>
    <property type="match status" value="1"/>
</dbReference>
<comment type="catalytic activity">
    <reaction evidence="15">
        <text>tRNA(Phe) + L-phenylalanine + ATP = L-phenylalanyl-tRNA(Phe) + AMP + diphosphate + H(+)</text>
        <dbReference type="Rhea" id="RHEA:19413"/>
        <dbReference type="Rhea" id="RHEA-COMP:9668"/>
        <dbReference type="Rhea" id="RHEA-COMP:9699"/>
        <dbReference type="ChEBI" id="CHEBI:15378"/>
        <dbReference type="ChEBI" id="CHEBI:30616"/>
        <dbReference type="ChEBI" id="CHEBI:33019"/>
        <dbReference type="ChEBI" id="CHEBI:58095"/>
        <dbReference type="ChEBI" id="CHEBI:78442"/>
        <dbReference type="ChEBI" id="CHEBI:78531"/>
        <dbReference type="ChEBI" id="CHEBI:456215"/>
        <dbReference type="EC" id="6.1.1.20"/>
    </reaction>
</comment>